<dbReference type="Gene3D" id="2.30.40.10">
    <property type="entry name" value="Urease, subunit C, domain 1"/>
    <property type="match status" value="1"/>
</dbReference>
<evidence type="ECO:0000256" key="4">
    <source>
        <dbReference type="ARBA" id="ARBA00022833"/>
    </source>
</evidence>
<feature type="domain" description="Amidohydrolase-related" evidence="5">
    <location>
        <begin position="94"/>
        <end position="444"/>
    </location>
</feature>
<geneLocation type="plasmid" evidence="8">
    <name>cbm2636_mp</name>
</geneLocation>
<dbReference type="PANTHER" id="PTHR43794">
    <property type="entry name" value="AMINOHYDROLASE SSNA-RELATED"/>
    <property type="match status" value="1"/>
</dbReference>
<dbReference type="InterPro" id="IPR050287">
    <property type="entry name" value="MTA/SAH_deaminase"/>
</dbReference>
<dbReference type="AlphaFoldDB" id="A0A9Q7UU38"/>
<dbReference type="GO" id="GO:0046872">
    <property type="term" value="F:metal ion binding"/>
    <property type="evidence" value="ECO:0007669"/>
    <property type="project" value="UniProtKB-KW"/>
</dbReference>
<evidence type="ECO:0000256" key="2">
    <source>
        <dbReference type="ARBA" id="ARBA00022723"/>
    </source>
</evidence>
<evidence type="ECO:0000313" key="8">
    <source>
        <dbReference type="Proteomes" id="UP000254259"/>
    </source>
</evidence>
<proteinExistence type="inferred from homology"/>
<keyword evidence="3 7" id="KW-0378">Hydrolase</keyword>
<gene>
    <name evidence="7" type="ORF">CBM2636_MP20117</name>
</gene>
<dbReference type="EC" id="3.-.-.-" evidence="7"/>
<dbReference type="Pfam" id="PF22039">
    <property type="entry name" value="HUTI_composite_bact"/>
    <property type="match status" value="1"/>
</dbReference>
<keyword evidence="4" id="KW-0862">Zinc</keyword>
<dbReference type="SUPFAM" id="SSF51556">
    <property type="entry name" value="Metallo-dependent hydrolases"/>
    <property type="match status" value="1"/>
</dbReference>
<dbReference type="PANTHER" id="PTHR43794:SF11">
    <property type="entry name" value="AMIDOHYDROLASE-RELATED DOMAIN-CONTAINING PROTEIN"/>
    <property type="match status" value="1"/>
</dbReference>
<evidence type="ECO:0000256" key="3">
    <source>
        <dbReference type="ARBA" id="ARBA00022801"/>
    </source>
</evidence>
<comment type="similarity">
    <text evidence="1">Belongs to the metallo-dependent hydrolases superfamily. ATZ/TRZ family.</text>
</comment>
<dbReference type="InterPro" id="IPR054418">
    <property type="entry name" value="MQNX/HUTI_composite_N"/>
</dbReference>
<accession>A0A9Q7UU38</accession>
<reference evidence="7 8" key="1">
    <citation type="submission" date="2018-01" db="EMBL/GenBank/DDBJ databases">
        <authorList>
            <person name="Clerissi C."/>
        </authorList>
    </citation>
    <scope>NUCLEOTIDE SEQUENCE [LARGE SCALE GENOMIC DNA]</scope>
    <source>
        <strain evidence="7">Cupriavidus taiwanensis SWF 66322</strain>
        <plasmid evidence="8">cbm2636_mp</plasmid>
    </source>
</reference>
<dbReference type="GO" id="GO:0016810">
    <property type="term" value="F:hydrolase activity, acting on carbon-nitrogen (but not peptide) bonds"/>
    <property type="evidence" value="ECO:0007669"/>
    <property type="project" value="InterPro"/>
</dbReference>
<evidence type="ECO:0000313" key="7">
    <source>
        <dbReference type="EMBL" id="SPD67267.1"/>
    </source>
</evidence>
<dbReference type="InterPro" id="IPR006680">
    <property type="entry name" value="Amidohydro-rel"/>
</dbReference>
<evidence type="ECO:0000259" key="5">
    <source>
        <dbReference type="Pfam" id="PF01979"/>
    </source>
</evidence>
<name>A0A9Q7UU38_9BURK</name>
<feature type="domain" description="Aminodeoxyfutalosine deaminase/Imidazolonepropionase-like composite" evidence="6">
    <location>
        <begin position="60"/>
        <end position="83"/>
    </location>
</feature>
<evidence type="ECO:0000256" key="1">
    <source>
        <dbReference type="ARBA" id="ARBA00006745"/>
    </source>
</evidence>
<dbReference type="Gene3D" id="3.20.20.140">
    <property type="entry name" value="Metal-dependent hydrolases"/>
    <property type="match status" value="1"/>
</dbReference>
<keyword evidence="2" id="KW-0479">Metal-binding</keyword>
<keyword evidence="7" id="KW-0614">Plasmid</keyword>
<evidence type="ECO:0000259" key="6">
    <source>
        <dbReference type="Pfam" id="PF22039"/>
    </source>
</evidence>
<dbReference type="Proteomes" id="UP000254259">
    <property type="component" value="Plasmid CBM2636_mp"/>
</dbReference>
<sequence length="496" mass="52944">MMPPRRIDPAYCIAMTQAYASTPAWPGDLNPALAPESFQRQRILLPEWTLLRQGAVRGHAVVVEGGRFTAVGPAEDVAARFPHLETQPLPRMLLMPGMIDTHHHLTQSFGKSLVFGEPSEIFRRVWVPLEGSLKAEHLYLSSKLAALEALRGGFTTVVDAGTRSDAGLDAVARAVSDAGVRCVLGLICNDKPGAETLDAAPILRRAAAHLDRYAGDALVAPSLAISIPEVASDAMLHHVYQLCAESGRIFQTHANEHLVAVERSLNACGRRPIEHLAAIGALGPAALLAHATLVTPQEIRLLADSGAAVAYNPVASAWKGNAVAPAETMATFGVRLGLGTDGTRSDGFRLLDYAEAAQRFAFGIGVGDSSCGAGWRWVDMATHDAADVAGLGALTGEIAAGKRADFLLVDLDVPELTPSWDLTWELVRLANRDQIRAVFVDGNLRLWQGWPTDWDARALMRDIHAMAGHTVAGAPIRKLHDAADVHRARHAGSGAA</sequence>
<organism evidence="7 8">
    <name type="scientific">Cupriavidus taiwanensis</name>
    <dbReference type="NCBI Taxonomy" id="164546"/>
    <lineage>
        <taxon>Bacteria</taxon>
        <taxon>Pseudomonadati</taxon>
        <taxon>Pseudomonadota</taxon>
        <taxon>Betaproteobacteria</taxon>
        <taxon>Burkholderiales</taxon>
        <taxon>Burkholderiaceae</taxon>
        <taxon>Cupriavidus</taxon>
    </lineage>
</organism>
<protein>
    <submittedName>
        <fullName evidence="7">Hydrolase ATRAZINE CHLOROHYDROLASE-RELATED</fullName>
        <ecNumber evidence="7">3.-.-.-</ecNumber>
    </submittedName>
</protein>
<dbReference type="Pfam" id="PF01979">
    <property type="entry name" value="Amidohydro_1"/>
    <property type="match status" value="1"/>
</dbReference>
<dbReference type="InterPro" id="IPR011059">
    <property type="entry name" value="Metal-dep_hydrolase_composite"/>
</dbReference>
<dbReference type="InterPro" id="IPR032466">
    <property type="entry name" value="Metal_Hydrolase"/>
</dbReference>
<dbReference type="SUPFAM" id="SSF51338">
    <property type="entry name" value="Composite domain of metallo-dependent hydrolases"/>
    <property type="match status" value="1"/>
</dbReference>
<dbReference type="EMBL" id="LT984814">
    <property type="protein sequence ID" value="SPD67267.1"/>
    <property type="molecule type" value="Genomic_DNA"/>
</dbReference>